<dbReference type="SUPFAM" id="SSF88946">
    <property type="entry name" value="Sigma2 domain of RNA polymerase sigma factors"/>
    <property type="match status" value="1"/>
</dbReference>
<dbReference type="Pfam" id="PF08281">
    <property type="entry name" value="Sigma70_r4_2"/>
    <property type="match status" value="1"/>
</dbReference>
<dbReference type="InterPro" id="IPR014284">
    <property type="entry name" value="RNA_pol_sigma-70_dom"/>
</dbReference>
<dbReference type="Pfam" id="PF04542">
    <property type="entry name" value="Sigma70_r2"/>
    <property type="match status" value="1"/>
</dbReference>
<accession>A0ABY6G733</accession>
<organism evidence="7 8">
    <name type="scientific">Comamonas endophytica</name>
    <dbReference type="NCBI Taxonomy" id="2949090"/>
    <lineage>
        <taxon>Bacteria</taxon>
        <taxon>Pseudomonadati</taxon>
        <taxon>Pseudomonadota</taxon>
        <taxon>Betaproteobacteria</taxon>
        <taxon>Burkholderiales</taxon>
        <taxon>Comamonadaceae</taxon>
        <taxon>Comamonas</taxon>
    </lineage>
</organism>
<comment type="similarity">
    <text evidence="1">Belongs to the sigma-70 factor family. ECF subfamily.</text>
</comment>
<dbReference type="PANTHER" id="PTHR43133:SF63">
    <property type="entry name" value="RNA POLYMERASE SIGMA FACTOR FECI-RELATED"/>
    <property type="match status" value="1"/>
</dbReference>
<evidence type="ECO:0000256" key="3">
    <source>
        <dbReference type="ARBA" id="ARBA00023082"/>
    </source>
</evidence>
<reference evidence="7" key="1">
    <citation type="submission" date="2022-09" db="EMBL/GenBank/DDBJ databases">
        <title>The complete genome of Acidovorax sp. 5MLIR.</title>
        <authorList>
            <person name="Liu L."/>
            <person name="Yue J."/>
            <person name="Yang F."/>
            <person name="Yuan J."/>
            <person name="Li L."/>
        </authorList>
    </citation>
    <scope>NUCLEOTIDE SEQUENCE</scope>
    <source>
        <strain evidence="7">5MLIR</strain>
    </source>
</reference>
<evidence type="ECO:0000313" key="8">
    <source>
        <dbReference type="Proteomes" id="UP001162800"/>
    </source>
</evidence>
<dbReference type="RefSeq" id="WP_231041941.1">
    <property type="nucleotide sequence ID" value="NZ_CP106881.1"/>
</dbReference>
<evidence type="ECO:0000256" key="1">
    <source>
        <dbReference type="ARBA" id="ARBA00010641"/>
    </source>
</evidence>
<dbReference type="CDD" id="cd06171">
    <property type="entry name" value="Sigma70_r4"/>
    <property type="match status" value="1"/>
</dbReference>
<dbReference type="InterPro" id="IPR007627">
    <property type="entry name" value="RNA_pol_sigma70_r2"/>
</dbReference>
<dbReference type="EMBL" id="CP106881">
    <property type="protein sequence ID" value="UYG50844.1"/>
    <property type="molecule type" value="Genomic_DNA"/>
</dbReference>
<keyword evidence="2" id="KW-0805">Transcription regulation</keyword>
<name>A0ABY6G733_9BURK</name>
<dbReference type="InterPro" id="IPR013324">
    <property type="entry name" value="RNA_pol_sigma_r3/r4-like"/>
</dbReference>
<evidence type="ECO:0000313" key="7">
    <source>
        <dbReference type="EMBL" id="UYG50844.1"/>
    </source>
</evidence>
<evidence type="ECO:0000256" key="2">
    <source>
        <dbReference type="ARBA" id="ARBA00023015"/>
    </source>
</evidence>
<dbReference type="NCBIfam" id="TIGR02937">
    <property type="entry name" value="sigma70-ECF"/>
    <property type="match status" value="1"/>
</dbReference>
<keyword evidence="3" id="KW-0731">Sigma factor</keyword>
<dbReference type="Proteomes" id="UP001162800">
    <property type="component" value="Chromosome"/>
</dbReference>
<dbReference type="InterPro" id="IPR013325">
    <property type="entry name" value="RNA_pol_sigma_r2"/>
</dbReference>
<gene>
    <name evidence="7" type="ORF">M9799_12165</name>
</gene>
<dbReference type="InterPro" id="IPR013249">
    <property type="entry name" value="RNA_pol_sigma70_r4_t2"/>
</dbReference>
<dbReference type="Gene3D" id="1.10.10.10">
    <property type="entry name" value="Winged helix-like DNA-binding domain superfamily/Winged helix DNA-binding domain"/>
    <property type="match status" value="1"/>
</dbReference>
<sequence length="171" mass="18952">MAQDRMAFPGSASPIEALYNNHHSWLLSWLRRRLGDAGDAADLAHDTFLKLLASSRGAALGDEPRAFLTHVAKGLVIDLWRRRELERAYLEAIAHLPQAHAPSPETQMLVVEALLQIDRLLAGLAPRTREIFLLAQLDGLTLQQIAGQMAMPVITVRRHIHKALVTCMSAL</sequence>
<dbReference type="InterPro" id="IPR036388">
    <property type="entry name" value="WH-like_DNA-bd_sf"/>
</dbReference>
<feature type="domain" description="RNA polymerase sigma factor 70 region 4 type 2" evidence="6">
    <location>
        <begin position="115"/>
        <end position="167"/>
    </location>
</feature>
<dbReference type="InterPro" id="IPR039425">
    <property type="entry name" value="RNA_pol_sigma-70-like"/>
</dbReference>
<evidence type="ECO:0000259" key="6">
    <source>
        <dbReference type="Pfam" id="PF08281"/>
    </source>
</evidence>
<dbReference type="SUPFAM" id="SSF88659">
    <property type="entry name" value="Sigma3 and sigma4 domains of RNA polymerase sigma factors"/>
    <property type="match status" value="1"/>
</dbReference>
<keyword evidence="4" id="KW-0804">Transcription</keyword>
<keyword evidence="8" id="KW-1185">Reference proteome</keyword>
<proteinExistence type="inferred from homology"/>
<evidence type="ECO:0000256" key="4">
    <source>
        <dbReference type="ARBA" id="ARBA00023163"/>
    </source>
</evidence>
<dbReference type="Gene3D" id="1.10.1740.10">
    <property type="match status" value="1"/>
</dbReference>
<dbReference type="PANTHER" id="PTHR43133">
    <property type="entry name" value="RNA POLYMERASE ECF-TYPE SIGMA FACTO"/>
    <property type="match status" value="1"/>
</dbReference>
<feature type="domain" description="RNA polymerase sigma-70 region 2" evidence="5">
    <location>
        <begin position="18"/>
        <end position="84"/>
    </location>
</feature>
<evidence type="ECO:0000259" key="5">
    <source>
        <dbReference type="Pfam" id="PF04542"/>
    </source>
</evidence>
<protein>
    <submittedName>
        <fullName evidence="7">Sigma-70 family RNA polymerase sigma factor</fullName>
    </submittedName>
</protein>
<dbReference type="NCBIfam" id="NF009180">
    <property type="entry name" value="PRK12528.1"/>
    <property type="match status" value="1"/>
</dbReference>